<protein>
    <submittedName>
        <fullName evidence="2">Helix-turn-helix protein</fullName>
    </submittedName>
</protein>
<gene>
    <name evidence="2" type="ORF">Pla144_11740</name>
</gene>
<accession>A0A5C6D0Y4</accession>
<reference evidence="2 3" key="1">
    <citation type="submission" date="2019-02" db="EMBL/GenBank/DDBJ databases">
        <title>Deep-cultivation of Planctomycetes and their phenomic and genomic characterization uncovers novel biology.</title>
        <authorList>
            <person name="Wiegand S."/>
            <person name="Jogler M."/>
            <person name="Boedeker C."/>
            <person name="Pinto D."/>
            <person name="Vollmers J."/>
            <person name="Rivas-Marin E."/>
            <person name="Kohn T."/>
            <person name="Peeters S.H."/>
            <person name="Heuer A."/>
            <person name="Rast P."/>
            <person name="Oberbeckmann S."/>
            <person name="Bunk B."/>
            <person name="Jeske O."/>
            <person name="Meyerdierks A."/>
            <person name="Storesund J.E."/>
            <person name="Kallscheuer N."/>
            <person name="Luecker S."/>
            <person name="Lage O.M."/>
            <person name="Pohl T."/>
            <person name="Merkel B.J."/>
            <person name="Hornburger P."/>
            <person name="Mueller R.-W."/>
            <person name="Bruemmer F."/>
            <person name="Labrenz M."/>
            <person name="Spormann A.M."/>
            <person name="Op Den Camp H."/>
            <person name="Overmann J."/>
            <person name="Amann R."/>
            <person name="Jetten M.S.M."/>
            <person name="Mascher T."/>
            <person name="Medema M.H."/>
            <person name="Devos D.P."/>
            <person name="Kaster A.-K."/>
            <person name="Ovreas L."/>
            <person name="Rohde M."/>
            <person name="Galperin M.Y."/>
            <person name="Jogler C."/>
        </authorList>
    </citation>
    <scope>NUCLEOTIDE SEQUENCE [LARGE SCALE GENOMIC DNA]</scope>
    <source>
        <strain evidence="2 3">Pla144</strain>
    </source>
</reference>
<dbReference type="GO" id="GO:0003677">
    <property type="term" value="F:DNA binding"/>
    <property type="evidence" value="ECO:0007669"/>
    <property type="project" value="InterPro"/>
</dbReference>
<organism evidence="2 3">
    <name type="scientific">Bythopirellula polymerisocia</name>
    <dbReference type="NCBI Taxonomy" id="2528003"/>
    <lineage>
        <taxon>Bacteria</taxon>
        <taxon>Pseudomonadati</taxon>
        <taxon>Planctomycetota</taxon>
        <taxon>Planctomycetia</taxon>
        <taxon>Pirellulales</taxon>
        <taxon>Lacipirellulaceae</taxon>
        <taxon>Bythopirellula</taxon>
    </lineage>
</organism>
<dbReference type="Pfam" id="PF01381">
    <property type="entry name" value="HTH_3"/>
    <property type="match status" value="1"/>
</dbReference>
<feature type="domain" description="HTH cro/C1-type" evidence="1">
    <location>
        <begin position="23"/>
        <end position="77"/>
    </location>
</feature>
<proteinExistence type="predicted"/>
<name>A0A5C6D0Y4_9BACT</name>
<dbReference type="RefSeq" id="WP_146448583.1">
    <property type="nucleotide sequence ID" value="NZ_SJPS01000001.1"/>
</dbReference>
<dbReference type="AlphaFoldDB" id="A0A5C6D0Y4"/>
<dbReference type="EMBL" id="SJPS01000001">
    <property type="protein sequence ID" value="TWU30388.1"/>
    <property type="molecule type" value="Genomic_DNA"/>
</dbReference>
<sequence>MSSNSRNFTTARSHVPLSTGEVIRMLRDLKGWTQQELAERSGINASNISLLENERVEIGKRRAEQLAKAFDVHPAIIMFPEYEADAIGSAA</sequence>
<dbReference type="SUPFAM" id="SSF47413">
    <property type="entry name" value="lambda repressor-like DNA-binding domains"/>
    <property type="match status" value="1"/>
</dbReference>
<evidence type="ECO:0000259" key="1">
    <source>
        <dbReference type="PROSITE" id="PS50943"/>
    </source>
</evidence>
<evidence type="ECO:0000313" key="3">
    <source>
        <dbReference type="Proteomes" id="UP000318437"/>
    </source>
</evidence>
<dbReference type="SMART" id="SM00530">
    <property type="entry name" value="HTH_XRE"/>
    <property type="match status" value="1"/>
</dbReference>
<dbReference type="CDD" id="cd00093">
    <property type="entry name" value="HTH_XRE"/>
    <property type="match status" value="1"/>
</dbReference>
<dbReference type="InterPro" id="IPR010982">
    <property type="entry name" value="Lambda_DNA-bd_dom_sf"/>
</dbReference>
<dbReference type="OrthoDB" id="123213at2"/>
<dbReference type="Proteomes" id="UP000318437">
    <property type="component" value="Unassembled WGS sequence"/>
</dbReference>
<dbReference type="InterPro" id="IPR001387">
    <property type="entry name" value="Cro/C1-type_HTH"/>
</dbReference>
<dbReference type="Gene3D" id="1.10.260.40">
    <property type="entry name" value="lambda repressor-like DNA-binding domains"/>
    <property type="match status" value="1"/>
</dbReference>
<dbReference type="PROSITE" id="PS50943">
    <property type="entry name" value="HTH_CROC1"/>
    <property type="match status" value="1"/>
</dbReference>
<comment type="caution">
    <text evidence="2">The sequence shown here is derived from an EMBL/GenBank/DDBJ whole genome shotgun (WGS) entry which is preliminary data.</text>
</comment>
<keyword evidence="3" id="KW-1185">Reference proteome</keyword>
<evidence type="ECO:0000313" key="2">
    <source>
        <dbReference type="EMBL" id="TWU30388.1"/>
    </source>
</evidence>